<evidence type="ECO:0000313" key="1">
    <source>
        <dbReference type="EMBL" id="EGO25247.1"/>
    </source>
</evidence>
<dbReference type="HOGENOM" id="CLU_011693_0_1_1"/>
<evidence type="ECO:0008006" key="2">
    <source>
        <dbReference type="Google" id="ProtNLM"/>
    </source>
</evidence>
<dbReference type="KEGG" id="sla:SERLADRAFT_437005"/>
<dbReference type="AlphaFoldDB" id="F8NUM7"/>
<dbReference type="Proteomes" id="UP000008064">
    <property type="component" value="Unassembled WGS sequence"/>
</dbReference>
<sequence>MSLQPNMNSLLHNMHAQIQVLTNQLAKVQAAPAAEPTVDQKFNKKVEIITDPGAFEGDRAQFAEWWIKLQIWIKANWGTFADAFEIATAECYTVGVWPTWDNLKGNIRMDDYVTWFLALSIQGGLGNEHAVELLERNVNPRIAEQIYLQDTQSNNLALAAEEVRRVARAMELYVMHQGGRPTTKNNQSRGTPGHQTTIITLTGSSCSGCSQDRVLLWISAPSKADRCADSRATVTTVAKKDTWRQACQLETEKPDNQLNTLAGCLYDKIRAFFYDQQVNKMKAQGKEFRA</sequence>
<proteinExistence type="predicted"/>
<dbReference type="EMBL" id="GL945433">
    <property type="protein sequence ID" value="EGO25247.1"/>
    <property type="molecule type" value="Genomic_DNA"/>
</dbReference>
<protein>
    <recommendedName>
        <fullName evidence="2">Retrotransposon gag domain-containing protein</fullName>
    </recommendedName>
</protein>
<name>F8NUM7_SERL9</name>
<reference evidence="1" key="1">
    <citation type="submission" date="2011-04" db="EMBL/GenBank/DDBJ databases">
        <title>Evolution of plant cell wall degrading machinery underlies the functional diversity of forest fungi.</title>
        <authorList>
            <consortium name="US DOE Joint Genome Institute (JGI-PGF)"/>
            <person name="Eastwood D.C."/>
            <person name="Floudas D."/>
            <person name="Binder M."/>
            <person name="Majcherczyk A."/>
            <person name="Schneider P."/>
            <person name="Aerts A."/>
            <person name="Asiegbu F.O."/>
            <person name="Baker S.E."/>
            <person name="Barry K."/>
            <person name="Bendiksby M."/>
            <person name="Blumentritt M."/>
            <person name="Coutinho P.M."/>
            <person name="Cullen D."/>
            <person name="Cullen D."/>
            <person name="Gathman A."/>
            <person name="Goodell B."/>
            <person name="Henrissat B."/>
            <person name="Ihrmark K."/>
            <person name="Kauserud H."/>
            <person name="Kohler A."/>
            <person name="LaButti K."/>
            <person name="Lapidus A."/>
            <person name="Lavin J.L."/>
            <person name="Lee Y.-H."/>
            <person name="Lindquist E."/>
            <person name="Lilly W."/>
            <person name="Lucas S."/>
            <person name="Morin E."/>
            <person name="Murat C."/>
            <person name="Oguiza J.A."/>
            <person name="Park J."/>
            <person name="Pisabarro A.G."/>
            <person name="Riley R."/>
            <person name="Rosling A."/>
            <person name="Salamov A."/>
            <person name="Schmidt O."/>
            <person name="Schmutz J."/>
            <person name="Skrede I."/>
            <person name="Stenlid J."/>
            <person name="Wiebenga A."/>
            <person name="Xie X."/>
            <person name="Kues U."/>
            <person name="Hibbett D.S."/>
            <person name="Hoffmeister D."/>
            <person name="Hogberg N."/>
            <person name="Martin F."/>
            <person name="Grigoriev I.V."/>
            <person name="Watkinson S.C."/>
        </authorList>
    </citation>
    <scope>NUCLEOTIDE SEQUENCE</scope>
    <source>
        <strain evidence="1">S7.9</strain>
    </source>
</reference>
<dbReference type="RefSeq" id="XP_007317369.1">
    <property type="nucleotide sequence ID" value="XM_007317307.1"/>
</dbReference>
<organism>
    <name type="scientific">Serpula lacrymans var. lacrymans (strain S7.9)</name>
    <name type="common">Dry rot fungus</name>
    <dbReference type="NCBI Taxonomy" id="578457"/>
    <lineage>
        <taxon>Eukaryota</taxon>
        <taxon>Fungi</taxon>
        <taxon>Dikarya</taxon>
        <taxon>Basidiomycota</taxon>
        <taxon>Agaricomycotina</taxon>
        <taxon>Agaricomycetes</taxon>
        <taxon>Agaricomycetidae</taxon>
        <taxon>Boletales</taxon>
        <taxon>Coniophorineae</taxon>
        <taxon>Serpulaceae</taxon>
        <taxon>Serpula</taxon>
    </lineage>
</organism>
<dbReference type="OrthoDB" id="2527451at2759"/>
<gene>
    <name evidence="1" type="ORF">SERLADRAFT_437005</name>
</gene>
<dbReference type="GeneID" id="18814788"/>
<accession>F8NUM7</accession>